<dbReference type="RefSeq" id="WP_209944694.1">
    <property type="nucleotide sequence ID" value="NZ_JAGGJU010000005.1"/>
</dbReference>
<comment type="caution">
    <text evidence="2">The sequence shown here is derived from an EMBL/GenBank/DDBJ whole genome shotgun (WGS) entry which is preliminary data.</text>
</comment>
<organism evidence="2 3">
    <name type="scientific">Rhizobium halophytocola</name>
    <dbReference type="NCBI Taxonomy" id="735519"/>
    <lineage>
        <taxon>Bacteria</taxon>
        <taxon>Pseudomonadati</taxon>
        <taxon>Pseudomonadota</taxon>
        <taxon>Alphaproteobacteria</taxon>
        <taxon>Hyphomicrobiales</taxon>
        <taxon>Rhizobiaceae</taxon>
        <taxon>Rhizobium/Agrobacterium group</taxon>
        <taxon>Rhizobium</taxon>
    </lineage>
</organism>
<name>A0ABS4DYD1_9HYPH</name>
<accession>A0ABS4DYD1</accession>
<gene>
    <name evidence="2" type="ORF">J2Z17_002135</name>
</gene>
<dbReference type="EMBL" id="JAGGJU010000005">
    <property type="protein sequence ID" value="MBP1850698.1"/>
    <property type="molecule type" value="Genomic_DNA"/>
</dbReference>
<proteinExistence type="predicted"/>
<sequence>MPSHLTTAILASTALLALTAPAFALDGQDLLAKINAAYASGSGDLQADNVTVEGNDVVLNGARFVATQSADKAIDLGDLRFSDVEEGPGGSYDIGRVDFSNVALTEGNTSLAIKTFYLSGIHVPASQDGSDLNSLLYYREAHLGSLTVNNDGKQIASIESGDAKVDVSSDNKTLSFTVAVDGIAATLDAVKDAKWTDMVDSLGIRQLDGRMTMAGSWNAETGALDITDDTLDFDKVGRLQIKLGLSGYTMDLVHQIQQNAEMMRTAPEGEESKKAAAMAMLGLMQRLNFVGAEIRFDDHGITKRALDYTGKQQGADGEQMASTIKMMAPVLLMGYGLNDIADSVSAALNTYLDDPKSFTIRAAPPQPVPFPTITAAGMSAPQTLTKVLSVTVNANDGP</sequence>
<reference evidence="2 3" key="1">
    <citation type="submission" date="2021-03" db="EMBL/GenBank/DDBJ databases">
        <title>Genomic Encyclopedia of Type Strains, Phase IV (KMG-IV): sequencing the most valuable type-strain genomes for metagenomic binning, comparative biology and taxonomic classification.</title>
        <authorList>
            <person name="Goeker M."/>
        </authorList>
    </citation>
    <scope>NUCLEOTIDE SEQUENCE [LARGE SCALE GENOMIC DNA]</scope>
    <source>
        <strain evidence="2 3">DSM 21600</strain>
    </source>
</reference>
<protein>
    <recommendedName>
        <fullName evidence="4">DUF945 family protein</fullName>
    </recommendedName>
</protein>
<feature type="signal peptide" evidence="1">
    <location>
        <begin position="1"/>
        <end position="24"/>
    </location>
</feature>
<evidence type="ECO:0000256" key="1">
    <source>
        <dbReference type="SAM" id="SignalP"/>
    </source>
</evidence>
<evidence type="ECO:0000313" key="2">
    <source>
        <dbReference type="EMBL" id="MBP1850698.1"/>
    </source>
</evidence>
<evidence type="ECO:0008006" key="4">
    <source>
        <dbReference type="Google" id="ProtNLM"/>
    </source>
</evidence>
<feature type="chain" id="PRO_5045049086" description="DUF945 family protein" evidence="1">
    <location>
        <begin position="25"/>
        <end position="398"/>
    </location>
</feature>
<dbReference type="Proteomes" id="UP000759443">
    <property type="component" value="Unassembled WGS sequence"/>
</dbReference>
<keyword evidence="1" id="KW-0732">Signal</keyword>
<evidence type="ECO:0000313" key="3">
    <source>
        <dbReference type="Proteomes" id="UP000759443"/>
    </source>
</evidence>
<keyword evidence="3" id="KW-1185">Reference proteome</keyword>